<dbReference type="Pfam" id="PF00576">
    <property type="entry name" value="Transthyretin"/>
    <property type="match status" value="1"/>
</dbReference>
<evidence type="ECO:0000313" key="2">
    <source>
        <dbReference type="EMBL" id="RFU43081.1"/>
    </source>
</evidence>
<dbReference type="PANTHER" id="PTHR10395">
    <property type="entry name" value="URICASE AND TRANSTHYRETIN-RELATED"/>
    <property type="match status" value="1"/>
</dbReference>
<dbReference type="EMBL" id="QURH01000063">
    <property type="protein sequence ID" value="RFU43081.1"/>
    <property type="molecule type" value="Genomic_DNA"/>
</dbReference>
<dbReference type="AlphaFoldDB" id="A0A372JST3"/>
<evidence type="ECO:0000313" key="3">
    <source>
        <dbReference type="Proteomes" id="UP000261811"/>
    </source>
</evidence>
<organism evidence="2 3">
    <name type="scientific">Actinomadura logoneensis</name>
    <dbReference type="NCBI Taxonomy" id="2293572"/>
    <lineage>
        <taxon>Bacteria</taxon>
        <taxon>Bacillati</taxon>
        <taxon>Actinomycetota</taxon>
        <taxon>Actinomycetes</taxon>
        <taxon>Streptosporangiales</taxon>
        <taxon>Thermomonosporaceae</taxon>
        <taxon>Actinomadura</taxon>
    </lineage>
</organism>
<dbReference type="PANTHER" id="PTHR10395:SF7">
    <property type="entry name" value="5-HYDROXYISOURATE HYDROLASE"/>
    <property type="match status" value="1"/>
</dbReference>
<dbReference type="RefSeq" id="WP_117355990.1">
    <property type="nucleotide sequence ID" value="NZ_QURH01000063.1"/>
</dbReference>
<feature type="domain" description="Transthyretin/hydroxyisourate hydrolase" evidence="1">
    <location>
        <begin position="18"/>
        <end position="76"/>
    </location>
</feature>
<name>A0A372JST3_9ACTN</name>
<feature type="non-terminal residue" evidence="2">
    <location>
        <position position="1"/>
    </location>
</feature>
<reference evidence="2 3" key="1">
    <citation type="submission" date="2018-08" db="EMBL/GenBank/DDBJ databases">
        <title>Actinomadura jelena sp. nov., a novel Actinomycete isolated from soil in Chad.</title>
        <authorList>
            <person name="Shi L."/>
        </authorList>
    </citation>
    <scope>NUCLEOTIDE SEQUENCE [LARGE SCALE GENOMIC DNA]</scope>
    <source>
        <strain evidence="2 3">NEAU-G17</strain>
    </source>
</reference>
<dbReference type="GO" id="GO:0016787">
    <property type="term" value="F:hydrolase activity"/>
    <property type="evidence" value="ECO:0007669"/>
    <property type="project" value="UniProtKB-KW"/>
</dbReference>
<keyword evidence="3" id="KW-1185">Reference proteome</keyword>
<dbReference type="InterPro" id="IPR036817">
    <property type="entry name" value="Transthyretin/HIU_hydrolase_sf"/>
</dbReference>
<protein>
    <submittedName>
        <fullName evidence="2">Hydroxyisourate hydrolase</fullName>
    </submittedName>
</protein>
<gene>
    <name evidence="2" type="ORF">DZF91_03105</name>
</gene>
<dbReference type="Proteomes" id="UP000261811">
    <property type="component" value="Unassembled WGS sequence"/>
</dbReference>
<accession>A0A372JST3</accession>
<dbReference type="Gene3D" id="2.60.40.180">
    <property type="entry name" value="Transthyretin/hydroxyisourate hydrolase domain"/>
    <property type="match status" value="1"/>
</dbReference>
<dbReference type="GO" id="GO:0006144">
    <property type="term" value="P:purine nucleobase metabolic process"/>
    <property type="evidence" value="ECO:0007669"/>
    <property type="project" value="TreeGrafter"/>
</dbReference>
<proteinExistence type="predicted"/>
<dbReference type="SUPFAM" id="SSF49472">
    <property type="entry name" value="Transthyretin (synonym: prealbumin)"/>
    <property type="match status" value="1"/>
</dbReference>
<comment type="caution">
    <text evidence="2">The sequence shown here is derived from an EMBL/GenBank/DDBJ whole genome shotgun (WGS) entry which is preliminary data.</text>
</comment>
<evidence type="ECO:0000259" key="1">
    <source>
        <dbReference type="Pfam" id="PF00576"/>
    </source>
</evidence>
<sequence>EGPGDGPGPAAPAARLTGGLAPGTYRMRFGSGRYYAARDVRSYYPEITVIFLVTEAGQPHHIPLALGPFGYSTYRGA</sequence>
<dbReference type="InterPro" id="IPR023416">
    <property type="entry name" value="Transthyretin/HIU_hydrolase_d"/>
</dbReference>
<dbReference type="OrthoDB" id="9792386at2"/>
<keyword evidence="2" id="KW-0378">Hydrolase</keyword>